<reference evidence="1 3" key="2">
    <citation type="journal article" date="2020" name="Int. J. Syst. Evol. Microbiol.">
        <title>Vagococcus xieshaowenii sp. nov., isolated from snow finch (Montifringilla taczanowskii) cloacal content.</title>
        <authorList>
            <person name="Ge Y."/>
            <person name="Yang J."/>
            <person name="Lai X.H."/>
            <person name="Zhang G."/>
            <person name="Jin D."/>
            <person name="Lu S."/>
            <person name="Wang B."/>
            <person name="Huang Y."/>
            <person name="Huang Y."/>
            <person name="Ren Z."/>
            <person name="Zhang X."/>
            <person name="Xu J."/>
        </authorList>
    </citation>
    <scope>NUCLEOTIDE SEQUENCE [LARGE SCALE GENOMIC DNA]</scope>
    <source>
        <strain evidence="1">Personal::cf-49</strain>
        <strain evidence="3">personal::cf-49</strain>
    </source>
</reference>
<name>A0AAJ5EH99_9ENTE</name>
<evidence type="ECO:0000313" key="2">
    <source>
        <dbReference type="EMBL" id="TFZ43243.1"/>
    </source>
</evidence>
<dbReference type="EMBL" id="SRHU01000003">
    <property type="protein sequence ID" value="TFZ43243.1"/>
    <property type="molecule type" value="Genomic_DNA"/>
</dbReference>
<dbReference type="RefSeq" id="WP_135253376.1">
    <property type="nucleotide sequence ID" value="NZ_CP038865.1"/>
</dbReference>
<dbReference type="EMBL" id="CP038865">
    <property type="protein sequence ID" value="QCA29245.1"/>
    <property type="molecule type" value="Genomic_DNA"/>
</dbReference>
<evidence type="ECO:0000313" key="3">
    <source>
        <dbReference type="Proteomes" id="UP000296883"/>
    </source>
</evidence>
<reference evidence="2 4" key="1">
    <citation type="submission" date="2019-03" db="EMBL/GenBank/DDBJ databases">
        <title>Vagococcus sp. was isolated fron gut of Carduelis flavirostris.</title>
        <authorList>
            <person name="Ge Y."/>
        </authorList>
    </citation>
    <scope>NUCLEOTIDE SEQUENCE [LARGE SCALE GENOMIC DNA]</scope>
    <source>
        <strain evidence="2 4">CF-210</strain>
    </source>
</reference>
<evidence type="ECO:0000313" key="4">
    <source>
        <dbReference type="Proteomes" id="UP000297725"/>
    </source>
</evidence>
<keyword evidence="3" id="KW-1185">Reference proteome</keyword>
<proteinExistence type="predicted"/>
<protein>
    <submittedName>
        <fullName evidence="2">Uncharacterized protein</fullName>
    </submittedName>
</protein>
<evidence type="ECO:0000313" key="1">
    <source>
        <dbReference type="EMBL" id="QCA29245.1"/>
    </source>
</evidence>
<organism evidence="2 4">
    <name type="scientific">Vagococcus xieshaowenii</name>
    <dbReference type="NCBI Taxonomy" id="2562451"/>
    <lineage>
        <taxon>Bacteria</taxon>
        <taxon>Bacillati</taxon>
        <taxon>Bacillota</taxon>
        <taxon>Bacilli</taxon>
        <taxon>Lactobacillales</taxon>
        <taxon>Enterococcaceae</taxon>
        <taxon>Vagococcus</taxon>
    </lineage>
</organism>
<dbReference type="Proteomes" id="UP000296883">
    <property type="component" value="Chromosome"/>
</dbReference>
<dbReference type="AlphaFoldDB" id="A0AAJ5EH99"/>
<sequence length="262" mass="30565">MKGNEHVQDLGWLLVSKEKLTALLKEVTSHDISYKIKPETMLLLECLFEGENCYLVIENDGNCHLIHEPISELKERAQVQSLLTNKRVVAYCAHAIGGSNRSLPIITNNVVMGQFKTMHDGMSAWINLKPSSKVVSCRLVANQSTSLIIINQDLKFIIPVQVRYVEERIVYNLSIYSYYLQLMMSLFYDDDVLYNKFQEQLFILNRQFLHRFRMSNIAFIKMDCRAFKEQMLCEFVADMICKRNKDVQRKEIFELLGMYLVL</sequence>
<dbReference type="Proteomes" id="UP000297725">
    <property type="component" value="Unassembled WGS sequence"/>
</dbReference>
<accession>A0AAJ5EH99</accession>
<gene>
    <name evidence="2" type="ORF">E4031_00540</name>
    <name evidence="1" type="ORF">E4Z98_07905</name>
</gene>